<evidence type="ECO:0000313" key="2">
    <source>
        <dbReference type="Proteomes" id="UP001153269"/>
    </source>
</evidence>
<dbReference type="EMBL" id="CADEAL010001339">
    <property type="protein sequence ID" value="CAB1431464.1"/>
    <property type="molecule type" value="Genomic_DNA"/>
</dbReference>
<accession>A0A9N7YP77</accession>
<gene>
    <name evidence="1" type="ORF">PLEPLA_LOCUS19521</name>
</gene>
<dbReference type="Proteomes" id="UP001153269">
    <property type="component" value="Unassembled WGS sequence"/>
</dbReference>
<name>A0A9N7YP77_PLEPL</name>
<protein>
    <submittedName>
        <fullName evidence="1">Uncharacterized protein</fullName>
    </submittedName>
</protein>
<sequence length="70" mass="7927">MVVLLVVNQVTTGATDIAATPSLQRGVQKRVTRRVGETSDLLFTVHLFLFPSEPRMKRDFCFYGRVVMNL</sequence>
<organism evidence="1 2">
    <name type="scientific">Pleuronectes platessa</name>
    <name type="common">European plaice</name>
    <dbReference type="NCBI Taxonomy" id="8262"/>
    <lineage>
        <taxon>Eukaryota</taxon>
        <taxon>Metazoa</taxon>
        <taxon>Chordata</taxon>
        <taxon>Craniata</taxon>
        <taxon>Vertebrata</taxon>
        <taxon>Euteleostomi</taxon>
        <taxon>Actinopterygii</taxon>
        <taxon>Neopterygii</taxon>
        <taxon>Teleostei</taxon>
        <taxon>Neoteleostei</taxon>
        <taxon>Acanthomorphata</taxon>
        <taxon>Carangaria</taxon>
        <taxon>Pleuronectiformes</taxon>
        <taxon>Pleuronectoidei</taxon>
        <taxon>Pleuronectidae</taxon>
        <taxon>Pleuronectes</taxon>
    </lineage>
</organism>
<reference evidence="1" key="1">
    <citation type="submission" date="2020-03" db="EMBL/GenBank/DDBJ databases">
        <authorList>
            <person name="Weist P."/>
        </authorList>
    </citation>
    <scope>NUCLEOTIDE SEQUENCE</scope>
</reference>
<evidence type="ECO:0000313" key="1">
    <source>
        <dbReference type="EMBL" id="CAB1431464.1"/>
    </source>
</evidence>
<comment type="caution">
    <text evidence="1">The sequence shown here is derived from an EMBL/GenBank/DDBJ whole genome shotgun (WGS) entry which is preliminary data.</text>
</comment>
<keyword evidence="2" id="KW-1185">Reference proteome</keyword>
<dbReference type="AlphaFoldDB" id="A0A9N7YP77"/>
<proteinExistence type="predicted"/>